<dbReference type="InterPro" id="IPR013011">
    <property type="entry name" value="PTS_EIIB_2"/>
</dbReference>
<dbReference type="InterPro" id="IPR050661">
    <property type="entry name" value="BglG_antiterminators"/>
</dbReference>
<dbReference type="RefSeq" id="WP_380655545.1">
    <property type="nucleotide sequence ID" value="NZ_JBHRVQ010000001.1"/>
</dbReference>
<dbReference type="Pfam" id="PF00874">
    <property type="entry name" value="PRD"/>
    <property type="match status" value="2"/>
</dbReference>
<evidence type="ECO:0000256" key="2">
    <source>
        <dbReference type="ARBA" id="ARBA00022679"/>
    </source>
</evidence>
<dbReference type="Proteomes" id="UP001595637">
    <property type="component" value="Unassembled WGS sequence"/>
</dbReference>
<feature type="domain" description="PRD" evidence="6">
    <location>
        <begin position="289"/>
        <end position="396"/>
    </location>
</feature>
<evidence type="ECO:0000256" key="1">
    <source>
        <dbReference type="ARBA" id="ARBA00011798"/>
    </source>
</evidence>
<evidence type="ECO:0000259" key="6">
    <source>
        <dbReference type="PROSITE" id="PS51372"/>
    </source>
</evidence>
<dbReference type="Pfam" id="PF02302">
    <property type="entry name" value="PTS_IIB"/>
    <property type="match status" value="1"/>
</dbReference>
<evidence type="ECO:0000259" key="4">
    <source>
        <dbReference type="PROSITE" id="PS51094"/>
    </source>
</evidence>
<dbReference type="EMBL" id="JBHRVQ010000001">
    <property type="protein sequence ID" value="MFC3389077.1"/>
    <property type="molecule type" value="Genomic_DNA"/>
</dbReference>
<dbReference type="InterPro" id="IPR036388">
    <property type="entry name" value="WH-like_DNA-bd_sf"/>
</dbReference>
<dbReference type="Pfam" id="PF00359">
    <property type="entry name" value="PTS_EIIA_2"/>
    <property type="match status" value="1"/>
</dbReference>
<sequence>MFTPRQKHIISYLLRQKDFTQIKVLAKMFNVSERTIQYDMEHIEHKLLELEVSILRHKMKGVLIETSSDIKGLISGTSDPSIKYYSAEERFEQILLSLLESVDPISSSRFAENLNVSRRTIVDDLKVVESWLRERNLELVYEKNKGFRVQGNERQFRESYVEILVKHYQELDIPFHLKYAGKSSIPKIYNAIETGLRNKEYSLIQNSIDGLVFHLAITLHRIENNFKIEMPEEQLVKLQQEKEFDVALSIKCELERIFDIKFPLSEAGYITLHLLGARQTVENNFFDFEKDAYLKDIIEYFLQSITRTIGVDITKDQELLQGLIVHLRPAIYRLKYNFRNENPIKGDIYDRYPDIIYAIETSIFILQEKFEITFNDDEIAFIAIHIGAAIEKKSNQSTNYLNVLLICGSGIGTSQLLKTRMASYYPELNVTDTLAYSNLNNDYLNNKEIDLIVSTIYMDEQSVPVVNVSPFLNKEDRDRLNHIINTQREKVVEKIVALGPTLNRLLPSRYIEWDVEAKDWRNAIYKAVELLSNDSLVRLEYAEEIIQQIDHYGPYMVIRKNVALIHASYKKGINQTAYSFVKLSKPVAFGHDTHDPVSYIICLATTSPKIHLNALRQLSLILMDELYMSRIGSEGKAGLLKRIEEVSKL</sequence>
<gene>
    <name evidence="7" type="ORF">ACFOEO_10870</name>
</gene>
<dbReference type="InterPro" id="IPR003501">
    <property type="entry name" value="PTS_EIIB_2/3"/>
</dbReference>
<keyword evidence="3" id="KW-0677">Repeat</keyword>
<proteinExistence type="predicted"/>
<keyword evidence="8" id="KW-1185">Reference proteome</keyword>
<dbReference type="InterPro" id="IPR016152">
    <property type="entry name" value="PTrfase/Anion_transptr"/>
</dbReference>
<accession>A0ABV7NA41</accession>
<evidence type="ECO:0000313" key="7">
    <source>
        <dbReference type="EMBL" id="MFC3389077.1"/>
    </source>
</evidence>
<keyword evidence="2" id="KW-0808">Transferase</keyword>
<dbReference type="PROSITE" id="PS51094">
    <property type="entry name" value="PTS_EIIA_TYPE_2"/>
    <property type="match status" value="1"/>
</dbReference>
<dbReference type="InterPro" id="IPR036390">
    <property type="entry name" value="WH_DNA-bd_sf"/>
</dbReference>
<dbReference type="CDD" id="cd05568">
    <property type="entry name" value="PTS_IIB_bgl_like"/>
    <property type="match status" value="1"/>
</dbReference>
<name>A0ABV7NA41_9STAP</name>
<protein>
    <submittedName>
        <fullName evidence="7">BglG family transcription antiterminator</fullName>
    </submittedName>
</protein>
<feature type="domain" description="PTS EIIA type-2" evidence="4">
    <location>
        <begin position="504"/>
        <end position="646"/>
    </location>
</feature>
<dbReference type="InterPro" id="IPR036095">
    <property type="entry name" value="PTS_EIIB-like_sf"/>
</dbReference>
<dbReference type="InterPro" id="IPR011608">
    <property type="entry name" value="PRD"/>
</dbReference>
<organism evidence="7 8">
    <name type="scientific">Salinicoccus sesuvii</name>
    <dbReference type="NCBI Taxonomy" id="868281"/>
    <lineage>
        <taxon>Bacteria</taxon>
        <taxon>Bacillati</taxon>
        <taxon>Bacillota</taxon>
        <taxon>Bacilli</taxon>
        <taxon>Bacillales</taxon>
        <taxon>Staphylococcaceae</taxon>
        <taxon>Salinicoccus</taxon>
    </lineage>
</organism>
<dbReference type="SUPFAM" id="SSF52794">
    <property type="entry name" value="PTS system IIB component-like"/>
    <property type="match status" value="1"/>
</dbReference>
<dbReference type="PANTHER" id="PTHR30185">
    <property type="entry name" value="CRYPTIC BETA-GLUCOSIDE BGL OPERON ANTITERMINATOR"/>
    <property type="match status" value="1"/>
</dbReference>
<dbReference type="Gene3D" id="1.10.1790.10">
    <property type="entry name" value="PRD domain"/>
    <property type="match status" value="2"/>
</dbReference>
<dbReference type="PROSITE" id="PS51372">
    <property type="entry name" value="PRD_2"/>
    <property type="match status" value="2"/>
</dbReference>
<dbReference type="SUPFAM" id="SSF63520">
    <property type="entry name" value="PTS-regulatory domain, PRD"/>
    <property type="match status" value="2"/>
</dbReference>
<dbReference type="SUPFAM" id="SSF46785">
    <property type="entry name" value="Winged helix' DNA-binding domain"/>
    <property type="match status" value="1"/>
</dbReference>
<evidence type="ECO:0000259" key="5">
    <source>
        <dbReference type="PROSITE" id="PS51099"/>
    </source>
</evidence>
<evidence type="ECO:0000256" key="3">
    <source>
        <dbReference type="ARBA" id="ARBA00022737"/>
    </source>
</evidence>
<feature type="domain" description="PTS EIIB type-2" evidence="5">
    <location>
        <begin position="401"/>
        <end position="492"/>
    </location>
</feature>
<dbReference type="Gene3D" id="1.10.10.10">
    <property type="entry name" value="Winged helix-like DNA-binding domain superfamily/Winged helix DNA-binding domain"/>
    <property type="match status" value="2"/>
</dbReference>
<dbReference type="Pfam" id="PF08279">
    <property type="entry name" value="HTH_11"/>
    <property type="match status" value="2"/>
</dbReference>
<dbReference type="InterPro" id="IPR036634">
    <property type="entry name" value="PRD_sf"/>
</dbReference>
<dbReference type="PROSITE" id="PS51099">
    <property type="entry name" value="PTS_EIIB_TYPE_2"/>
    <property type="match status" value="1"/>
</dbReference>
<comment type="caution">
    <text evidence="7">The sequence shown here is derived from an EMBL/GenBank/DDBJ whole genome shotgun (WGS) entry which is preliminary data.</text>
</comment>
<evidence type="ECO:0000313" key="8">
    <source>
        <dbReference type="Proteomes" id="UP001595637"/>
    </source>
</evidence>
<dbReference type="Gene3D" id="3.40.50.2300">
    <property type="match status" value="1"/>
</dbReference>
<reference evidence="8" key="1">
    <citation type="journal article" date="2019" name="Int. J. Syst. Evol. Microbiol.">
        <title>The Global Catalogue of Microorganisms (GCM) 10K type strain sequencing project: providing services to taxonomists for standard genome sequencing and annotation.</title>
        <authorList>
            <consortium name="The Broad Institute Genomics Platform"/>
            <consortium name="The Broad Institute Genome Sequencing Center for Infectious Disease"/>
            <person name="Wu L."/>
            <person name="Ma J."/>
        </authorList>
    </citation>
    <scope>NUCLEOTIDE SEQUENCE [LARGE SCALE GENOMIC DNA]</scope>
    <source>
        <strain evidence="8">CCM 7756</strain>
    </source>
</reference>
<dbReference type="SUPFAM" id="SSF55804">
    <property type="entry name" value="Phoshotransferase/anion transport protein"/>
    <property type="match status" value="1"/>
</dbReference>
<comment type="subunit">
    <text evidence="1">Homodimer or homotrimer. Seems to be a monomer when not phosphorylated.</text>
</comment>
<dbReference type="PANTHER" id="PTHR30185:SF12">
    <property type="entry name" value="TRANSCRIPTIONAL REGULATOR MANR"/>
    <property type="match status" value="1"/>
</dbReference>
<dbReference type="InterPro" id="IPR002178">
    <property type="entry name" value="PTS_EIIA_type-2_dom"/>
</dbReference>
<feature type="domain" description="PRD" evidence="6">
    <location>
        <begin position="179"/>
        <end position="284"/>
    </location>
</feature>
<dbReference type="InterPro" id="IPR013196">
    <property type="entry name" value="HTH_11"/>
</dbReference>
<dbReference type="Gene3D" id="3.40.930.10">
    <property type="entry name" value="Mannitol-specific EII, Chain A"/>
    <property type="match status" value="1"/>
</dbReference>